<evidence type="ECO:0000256" key="4">
    <source>
        <dbReference type="ARBA" id="ARBA00023125"/>
    </source>
</evidence>
<keyword evidence="1" id="KW-0479">Metal-binding</keyword>
<dbReference type="AlphaFoldDB" id="A0A507FJ24"/>
<evidence type="ECO:0000256" key="2">
    <source>
        <dbReference type="ARBA" id="ARBA00022833"/>
    </source>
</evidence>
<evidence type="ECO:0000256" key="6">
    <source>
        <dbReference type="ARBA" id="ARBA00023242"/>
    </source>
</evidence>
<dbReference type="Pfam" id="PF04082">
    <property type="entry name" value="Fungal_trans"/>
    <property type="match status" value="1"/>
</dbReference>
<evidence type="ECO:0000256" key="1">
    <source>
        <dbReference type="ARBA" id="ARBA00022723"/>
    </source>
</evidence>
<dbReference type="STRING" id="246404.A0A507FJ24"/>
<dbReference type="GO" id="GO:0008270">
    <property type="term" value="F:zinc ion binding"/>
    <property type="evidence" value="ECO:0007669"/>
    <property type="project" value="InterPro"/>
</dbReference>
<dbReference type="InterPro" id="IPR007219">
    <property type="entry name" value="XnlR_reg_dom"/>
</dbReference>
<organism evidence="9 10">
    <name type="scientific">Chytriomyces confervae</name>
    <dbReference type="NCBI Taxonomy" id="246404"/>
    <lineage>
        <taxon>Eukaryota</taxon>
        <taxon>Fungi</taxon>
        <taxon>Fungi incertae sedis</taxon>
        <taxon>Chytridiomycota</taxon>
        <taxon>Chytridiomycota incertae sedis</taxon>
        <taxon>Chytridiomycetes</taxon>
        <taxon>Chytridiales</taxon>
        <taxon>Chytriomycetaceae</taxon>
        <taxon>Chytriomyces</taxon>
    </lineage>
</organism>
<proteinExistence type="predicted"/>
<dbReference type="CDD" id="cd12148">
    <property type="entry name" value="fungal_TF_MHR"/>
    <property type="match status" value="1"/>
</dbReference>
<dbReference type="PANTHER" id="PTHR31313:SF81">
    <property type="entry name" value="TY1 ENHANCER ACTIVATOR"/>
    <property type="match status" value="1"/>
</dbReference>
<name>A0A507FJ24_9FUNG</name>
<dbReference type="Proteomes" id="UP000320333">
    <property type="component" value="Unassembled WGS sequence"/>
</dbReference>
<dbReference type="InterPro" id="IPR051615">
    <property type="entry name" value="Transcr_Regulatory_Elem"/>
</dbReference>
<keyword evidence="2" id="KW-0862">Zinc</keyword>
<evidence type="ECO:0000259" key="8">
    <source>
        <dbReference type="Pfam" id="PF04082"/>
    </source>
</evidence>
<gene>
    <name evidence="9" type="ORF">CcCBS67573_g03014</name>
</gene>
<reference evidence="9 10" key="1">
    <citation type="journal article" date="2019" name="Sci. Rep.">
        <title>Comparative genomics of chytrid fungi reveal insights into the obligate biotrophic and pathogenic lifestyle of Synchytrium endobioticum.</title>
        <authorList>
            <person name="van de Vossenberg B.T.L.H."/>
            <person name="Warris S."/>
            <person name="Nguyen H.D.T."/>
            <person name="van Gent-Pelzer M.P.E."/>
            <person name="Joly D.L."/>
            <person name="van de Geest H.C."/>
            <person name="Bonants P.J.M."/>
            <person name="Smith D.S."/>
            <person name="Levesque C.A."/>
            <person name="van der Lee T.A.J."/>
        </authorList>
    </citation>
    <scope>NUCLEOTIDE SEQUENCE [LARGE SCALE GENOMIC DNA]</scope>
    <source>
        <strain evidence="9 10">CBS 675.73</strain>
    </source>
</reference>
<dbReference type="PANTHER" id="PTHR31313">
    <property type="entry name" value="TY1 ENHANCER ACTIVATOR"/>
    <property type="match status" value="1"/>
</dbReference>
<comment type="caution">
    <text evidence="9">The sequence shown here is derived from an EMBL/GenBank/DDBJ whole genome shotgun (WGS) entry which is preliminary data.</text>
</comment>
<keyword evidence="5" id="KW-0804">Transcription</keyword>
<keyword evidence="4" id="KW-0238">DNA-binding</keyword>
<evidence type="ECO:0000256" key="5">
    <source>
        <dbReference type="ARBA" id="ARBA00023163"/>
    </source>
</evidence>
<dbReference type="OrthoDB" id="2114327at2759"/>
<keyword evidence="3" id="KW-0805">Transcription regulation</keyword>
<feature type="region of interest" description="Disordered" evidence="7">
    <location>
        <begin position="1"/>
        <end position="45"/>
    </location>
</feature>
<evidence type="ECO:0000256" key="7">
    <source>
        <dbReference type="SAM" id="MobiDB-lite"/>
    </source>
</evidence>
<keyword evidence="10" id="KW-1185">Reference proteome</keyword>
<dbReference type="GO" id="GO:0003677">
    <property type="term" value="F:DNA binding"/>
    <property type="evidence" value="ECO:0007669"/>
    <property type="project" value="UniProtKB-KW"/>
</dbReference>
<dbReference type="GO" id="GO:0006351">
    <property type="term" value="P:DNA-templated transcription"/>
    <property type="evidence" value="ECO:0007669"/>
    <property type="project" value="InterPro"/>
</dbReference>
<accession>A0A507FJ24</accession>
<protein>
    <recommendedName>
        <fullName evidence="8">Xylanolytic transcriptional activator regulatory domain-containing protein</fullName>
    </recommendedName>
</protein>
<dbReference type="EMBL" id="QEAP01000071">
    <property type="protein sequence ID" value="TPX75710.1"/>
    <property type="molecule type" value="Genomic_DNA"/>
</dbReference>
<keyword evidence="6" id="KW-0539">Nucleus</keyword>
<evidence type="ECO:0000313" key="9">
    <source>
        <dbReference type="EMBL" id="TPX75710.1"/>
    </source>
</evidence>
<sequence length="631" mass="70121">MDEECSYLPLPSLDKQKQRSKAALDSVKTEAPSTPSSTTSGDCAASTVAESRVSSGVLDRIVAAAEGSMDTGYTGMNMNTSLALEHPDLVATHDDWVIVAQFFNSSDRIPAPLRLTICALAAHANPSIPDNVCISYYNRARKAVMRSIDKPSLKNLQTLYLIANFAIVNGQPTIGKPFFINALWMLIHLRMDVDPDASPWLTHLNLSELEKEERRRAFWLCFYTTKLVQSCSTPSSPARLSAAQMRPPKSDIGSLFSEILTTQHNCSILELIISIKRHYAYAPASLNDLILSEQALSLSAELLSLHSEIPQFLLLAPEPTPTPGHILMQNKIFISQLLSVGPTDTTGIISLSMFFNASICLLHRPKLYLTHFLPNASATAVPPSFIPIIASALKQCLTAAYRMSDINRFLLHITQDAANIDSASSDSASEHPQLLPKSFWEAHNYLAHPLFECAIVLWFIACKTSHTWFDVGFSLEEFEWLKLRRSMSDGRVRICSKNIKACLRDILKSYAILNSALGGRDAGRETADPLRDNSIRPNMVTPMIICVQAMLKDVELSHFETASPENMKELSPDIESVLLGMKVMSLGEEDRGGSTEVVEDPWCFMGLMGLDVMGFRWRAPYEDSWRQFWNT</sequence>
<evidence type="ECO:0000256" key="3">
    <source>
        <dbReference type="ARBA" id="ARBA00023015"/>
    </source>
</evidence>
<evidence type="ECO:0000313" key="10">
    <source>
        <dbReference type="Proteomes" id="UP000320333"/>
    </source>
</evidence>
<feature type="domain" description="Xylanolytic transcriptional activator regulatory" evidence="8">
    <location>
        <begin position="104"/>
        <end position="226"/>
    </location>
</feature>